<accession>A0A380HP14</accession>
<organism evidence="1 2">
    <name type="scientific">Staphylococcus saprophyticus</name>
    <dbReference type="NCBI Taxonomy" id="29385"/>
    <lineage>
        <taxon>Bacteria</taxon>
        <taxon>Bacillati</taxon>
        <taxon>Bacillota</taxon>
        <taxon>Bacilli</taxon>
        <taxon>Bacillales</taxon>
        <taxon>Staphylococcaceae</taxon>
        <taxon>Staphylococcus</taxon>
    </lineage>
</organism>
<sequence length="297" mass="35541">MIDKDLLYNSFKLGDELRVASEFLDRGIKDLREYKRELHNHELFYVLYHFSVGIERLQKVLILLSYEDTKQLHEIKHHNHKMLQHKINQKTSLKFNKTENDTINILSLFYKNYRYDTIEDNEQLFGTIDLMQNHNYIKDGTFKKEKFIKSLIKIILRYLDKIKMYERKSNYYTTETEASSSLARFSFSEDVSEVLKNYQYEDLAKIEILYYLINLKNNNSDFNNVSPIPLDEGMIKDYVDELINLKSSYSFVKELGAELESSFYKEEMCLKDDEITKRKETLNNLSYLLYFDLNGDL</sequence>
<dbReference type="AlphaFoldDB" id="A0A380HP14"/>
<gene>
    <name evidence="1" type="ORF">NCTC7688_02175</name>
</gene>
<evidence type="ECO:0000313" key="1">
    <source>
        <dbReference type="EMBL" id="SUM83675.1"/>
    </source>
</evidence>
<dbReference type="EMBL" id="UHED01000001">
    <property type="protein sequence ID" value="SUM83675.1"/>
    <property type="molecule type" value="Genomic_DNA"/>
</dbReference>
<name>A0A380HP14_STASA</name>
<reference evidence="1 2" key="1">
    <citation type="submission" date="2018-06" db="EMBL/GenBank/DDBJ databases">
        <authorList>
            <consortium name="Pathogen Informatics"/>
            <person name="Doyle S."/>
        </authorList>
    </citation>
    <scope>NUCLEOTIDE SEQUENCE [LARGE SCALE GENOMIC DNA]</scope>
    <source>
        <strain evidence="1 2">NCTC7688</strain>
    </source>
</reference>
<protein>
    <submittedName>
        <fullName evidence="1">Uncharacterized protein</fullName>
    </submittedName>
</protein>
<evidence type="ECO:0000313" key="2">
    <source>
        <dbReference type="Proteomes" id="UP000254707"/>
    </source>
</evidence>
<dbReference type="RefSeq" id="WP_115340668.1">
    <property type="nucleotide sequence ID" value="NZ_UHED01000001.1"/>
</dbReference>
<proteinExistence type="predicted"/>
<dbReference type="Proteomes" id="UP000254707">
    <property type="component" value="Unassembled WGS sequence"/>
</dbReference>